<dbReference type="Gene3D" id="1.20.58.830">
    <property type="match status" value="3"/>
</dbReference>
<evidence type="ECO:0000259" key="2">
    <source>
        <dbReference type="Pfam" id="PF03011"/>
    </source>
</evidence>
<feature type="region of interest" description="Disordered" evidence="1">
    <location>
        <begin position="2229"/>
        <end position="2253"/>
    </location>
</feature>
<organism evidence="9 10">
    <name type="scientific">Plasmodium reichenowi</name>
    <dbReference type="NCBI Taxonomy" id="5854"/>
    <lineage>
        <taxon>Eukaryota</taxon>
        <taxon>Sar</taxon>
        <taxon>Alveolata</taxon>
        <taxon>Apicomplexa</taxon>
        <taxon>Aconoidasida</taxon>
        <taxon>Haemosporida</taxon>
        <taxon>Plasmodiidae</taxon>
        <taxon>Plasmodium</taxon>
        <taxon>Plasmodium (Laverania)</taxon>
    </lineage>
</organism>
<feature type="compositionally biased region" description="Acidic residues" evidence="1">
    <location>
        <begin position="1981"/>
        <end position="1991"/>
    </location>
</feature>
<feature type="domain" description="Duffy-antigen binding" evidence="3">
    <location>
        <begin position="835"/>
        <end position="1017"/>
    </location>
</feature>
<feature type="compositionally biased region" description="Basic and acidic residues" evidence="1">
    <location>
        <begin position="2040"/>
        <end position="2049"/>
    </location>
</feature>
<dbReference type="Pfam" id="PF18562">
    <property type="entry name" value="CIDR1_gamma"/>
    <property type="match status" value="1"/>
</dbReference>
<dbReference type="EMBL" id="LT969567">
    <property type="protein sequence ID" value="SOV76111.1"/>
    <property type="molecule type" value="Genomic_DNA"/>
</dbReference>
<dbReference type="FunFam" id="1.20.58.1930:FF:000001">
    <property type="entry name" value="Erythrocyte membrane protein 1, PfEMP1"/>
    <property type="match status" value="1"/>
</dbReference>
<dbReference type="InterPro" id="IPR042202">
    <property type="entry name" value="Duffy-ag-bd_sf"/>
</dbReference>
<feature type="region of interest" description="Disordered" evidence="1">
    <location>
        <begin position="1198"/>
        <end position="1250"/>
    </location>
</feature>
<feature type="domain" description="Cysteine-rich interdomain region 1 gamma" evidence="6">
    <location>
        <begin position="1751"/>
        <end position="1807"/>
    </location>
</feature>
<gene>
    <name evidence="9" type="ORF">PRG01_0404300</name>
</gene>
<feature type="domain" description="Duffy-antigen binding" evidence="3">
    <location>
        <begin position="1305"/>
        <end position="1520"/>
    </location>
</feature>
<dbReference type="Gene3D" id="1.20.1310.20">
    <property type="entry name" value="Duffy-antigen binding domain"/>
    <property type="match status" value="3"/>
</dbReference>
<feature type="compositionally biased region" description="Acidic residues" evidence="1">
    <location>
        <begin position="1369"/>
        <end position="1382"/>
    </location>
</feature>
<feature type="compositionally biased region" description="Polar residues" evidence="1">
    <location>
        <begin position="2240"/>
        <end position="2249"/>
    </location>
</feature>
<dbReference type="SUPFAM" id="SSF140924">
    <property type="entry name" value="Duffy binding domain-like"/>
    <property type="match status" value="5"/>
</dbReference>
<feature type="domain" description="Plasmodium falciparum erythrocyte membrane protein 1 acidic terminal segment" evidence="4">
    <location>
        <begin position="2074"/>
        <end position="2541"/>
    </location>
</feature>
<dbReference type="Gene3D" id="1.10.1900.40">
    <property type="entry name" value="Acidic terminal segments, variant surface antigen of PfEMP1"/>
    <property type="match status" value="2"/>
</dbReference>
<dbReference type="FunFam" id="1.10.1900.40:FF:000002">
    <property type="entry name" value="Erythrocyte membrane protein 1, PfEMP1"/>
    <property type="match status" value="1"/>
</dbReference>
<dbReference type="Pfam" id="PF15445">
    <property type="entry name" value="ATS"/>
    <property type="match status" value="1"/>
</dbReference>
<feature type="domain" description="Duffy-binding-like" evidence="2">
    <location>
        <begin position="572"/>
        <end position="715"/>
    </location>
</feature>
<evidence type="ECO:0000259" key="3">
    <source>
        <dbReference type="Pfam" id="PF05424"/>
    </source>
</evidence>
<evidence type="ECO:0000313" key="10">
    <source>
        <dbReference type="Proteomes" id="UP000240500"/>
    </source>
</evidence>
<dbReference type="Pfam" id="PF22672">
    <property type="entry name" value="DBL_C"/>
    <property type="match status" value="2"/>
</dbReference>
<dbReference type="OrthoDB" id="379185at2759"/>
<name>A0A2P9D4Y0_PLARE</name>
<feature type="region of interest" description="Disordered" evidence="1">
    <location>
        <begin position="1366"/>
        <end position="1389"/>
    </location>
</feature>
<evidence type="ECO:0000259" key="4">
    <source>
        <dbReference type="Pfam" id="PF15445"/>
    </source>
</evidence>
<evidence type="ECO:0000259" key="6">
    <source>
        <dbReference type="Pfam" id="PF18562"/>
    </source>
</evidence>
<dbReference type="Pfam" id="PF21807">
    <property type="entry name" value="PfEMP1_CIDRalpha1_dom"/>
    <property type="match status" value="1"/>
</dbReference>
<dbReference type="Pfam" id="PF05424">
    <property type="entry name" value="Duffy_binding"/>
    <property type="match status" value="3"/>
</dbReference>
<dbReference type="InterPro" id="IPR008602">
    <property type="entry name" value="Duffy-antigen-binding"/>
</dbReference>
<dbReference type="Pfam" id="PF03011">
    <property type="entry name" value="PFEMP"/>
    <property type="match status" value="2"/>
</dbReference>
<feature type="domain" description="Duffy-binding-like" evidence="8">
    <location>
        <begin position="288"/>
        <end position="436"/>
    </location>
</feature>
<dbReference type="InterPro" id="IPR049158">
    <property type="entry name" value="PfEMP1_CIDRalpha1_dom"/>
</dbReference>
<dbReference type="FunFam" id="1.10.1900.40:FF:000001">
    <property type="entry name" value="Erythrocyte membrane protein 1"/>
    <property type="match status" value="1"/>
</dbReference>
<dbReference type="InterPro" id="IPR054595">
    <property type="entry name" value="DBL_C"/>
</dbReference>
<evidence type="ECO:0000259" key="7">
    <source>
        <dbReference type="Pfam" id="PF21807"/>
    </source>
</evidence>
<feature type="domain" description="Duffy-antigen binding" evidence="3">
    <location>
        <begin position="106"/>
        <end position="284"/>
    </location>
</feature>
<dbReference type="InterPro" id="IPR029210">
    <property type="entry name" value="PfEMP1_NTS"/>
</dbReference>
<dbReference type="Gene3D" id="1.20.58.1930">
    <property type="match status" value="2"/>
</dbReference>
<feature type="domain" description="Duffy-binding-like" evidence="8">
    <location>
        <begin position="1555"/>
        <end position="1702"/>
    </location>
</feature>
<dbReference type="InterPro" id="IPR004258">
    <property type="entry name" value="DBL"/>
</dbReference>
<dbReference type="InterPro" id="IPR041480">
    <property type="entry name" value="CIDR1_gamma"/>
</dbReference>
<accession>A0A2P9D4Y0</accession>
<sequence length="2541" mass="292637">MAAQSGSSSAKEVLDEIGKEIQEEAHDAAENFRKELQGELSKVEFSHRESVITHNPCELKYTHDTNVTTSVIHPCDNRSPVRFSDTKGPQCYRSTIKGNDNSNNAGACAPFRRLHLCDKNLEQIKPEQIKSTHNLFVDVLLAAKYEGESIIKNYRQLDNNTNIGVCTVLARSFADIGDIIRGKDHFLGHNQRKKNLEKSLETMFENIKKNNNSKLVNLSTEKVREYWWALNRKDVWRAITCGAGASDDYFKKSSNGVYSFTGGQCGRDKENVPTNLDYVPQFLRWFEEWAEDFCHKKKKKVPNVRKNCREKDKSDEYRYCSRNGHDCEQTINRIGKLVIDKGCINCLYACDRYEKWIDNKKKEFLKQKKKCENEIYGNKAQNSLSGNINEYEKKFYEKLKKKYNDVKSFLNLLNKEKECKSIIDTEGGKIDFSENLDYNNDNNNNNENEGTFYRSKYCQVCPNCGVENKGNGKFEDRNESHSECKDKNLYTDTKGVDPTNIKILRSGEGHEEIKKKLTEFCETTNPNNISSLYEEWKCYYEHKDNEACILDNRNKKKSDKDPEEFQKSFNDFFTLWVNHMIKDSIEWRNEIIKCINNAISYKCKRGCHGKCYCYKRWIEEKKKEWMAIKQHFNKQTDILDDFKFITLENVLENDFFEGIKEAYGNDKEIDRIKNVIQSNPPDKTVRFLESEDIVQILLKHELEEAEDCLDIHDEEETEDNDDECDDDHEEVYVNNRCISGTHRAMLNKVAADMHLAAKIQLLSRGSKSSLKGKAHEGIYNEGGKSSDLKKVCDIKLKHSNRNTGESTGPCDGKGDGFKIGEEWSHGTQISTAEDVYLPKRREHFCTSNLERLKTSNPGLSDSRHASHSLLGDVLLAAKYQAEQIITKYKLNKGKEKLEDREDKKTVCRSMKYSFADIGDIIKGTDLWDKNEGEERTQDKLKEIFGNIHKSLKDKPKSNDKYPKDANTNPPYKQLRSDWWEANRHQVWKAMKCAIKNGSFPCKSDNTPYDDYIPQRLRWMTEWAEWYCKAQSQAYDTLMDKCAACKIKDQKCWKGDGKICADCKTACGEYTTKIQKWANQWNKMKIKYITSYWQAKTTLAGTVLGGADYQQLQEFFKQLQKEIKSSAPKRPKRSTDDTNTDPILTSPYSTAAGYIHQEAHIGDCEEQNEFCYNKNGVTSPGGKANEKYAFKNTPHDYDDECGCQNKSPPPKKPTSAGRSDNQDENVPRPRAPSGDEEAKGDTVPSLPKEDTQLPDACSIVKTLFDNPDQFKDKACKQKYGSKSPVGWKCISDTTGASGNPTSSGSICVPPRRRKLYIHKTDDVTTTNESLREWFVKSAAVETFFLWDRYKKLKKPPKKQQDIIQGSLLQLEEEDDEEDGEENPEDKLKDGDIPEEFLRQMFYTLGDYRDILMGNNKDILEAAASSDEEQNKMQKIKNAIEQILPKNSDSKPHSVPPSQPQTPGQLRENWWDENAKYIWEGMICALRYKENGSDKPLKQIDGAENLLEKIGKDGKEGDYHYKKVQLVDDDSGRKPLDTDPLLTDFVKRPFFFRWLEEWGDEFCRKKKKKIDKIKRECRSDKTGRTYCSGDGHDCTENGELKHNNISADLVCRDCYEQCRKYKKWIDMKFEEFDKQKGIYGEEHGKIKANCNGDNDKKFCTEIKKDSSTAARFLKELKHCKPGEGDGSDPYNKLDFEKPLETFGPLEYCKTCPPNIVTCNRSKLGRGGGTNGCNVNRNTWKDVFNGISGNGEKSTIDVQIIDRTWPFIETYSQESKDLFKPSRLFKGLRKQQWECRYNKEKKMDVCHLNQFNKEVDLNDYTTFKVFVLYWLEDFIDGYYILEKRKLIEKCTKNVEKLCKQDSKNACACVKAWVDQKKTEWGEIKEYFQKQTRDNAYDIVYTVQSLLGNLIPRMDLVNDKRKINELSNFENLVGSNCIHRSENNKNNDVIDCILSDLQQKIKTCPPQTVDKPNQTCDESPTHVGDDDDDSLEEENTVTQPNICPASPPPPAEESGAPISTPTESNPEQTPVLKPEEEVLPGQEKSPKEDKDPKPLAPTPPEREFTSSDWRKVMSASAFPWTVGVAFVALTYWFLKKKTKSSVDLLRVMQISQNDYDIPTKLSRNRYIPYKSAQYRGKRYIYLEGDSGTDSGYTDHYSDITSSSESEYEEFDINDIYVPGSTKYKTLIEVVLEPSKRDTFNTPSGDTPNNKLTDNEWNTLKDEFISNMLQNEQNTEPNILRDNVDNNTHPTPSHDTLDQKPFIMSIHDRDLYTGEVYNYDMTTNSGNNDLYSAIDPTSSNHGPYSSKNGSYSDNRDALSDNYHPYSGIDLINDTLSGNKNIDIYDEILKRKENELFGTKHKKRTTTNSVAKNTNSDPITNQLEMFHKWLDRHRDMCEKWDTNNKVEMLDKLKEEWENETHSGNKHSDNITSGNIPSNNIHSSDIHFSDIPSGKHVLNSDVSIHIHMDDPKPINQFINMDTILEDLDKYNEPYYDVQDDIYYDVNDHDASTVDSNNMDVPSNVKIEMSVKNTQMMEEKYPIADVWDI</sequence>
<dbReference type="FunFam" id="1.20.58.830:FF:000002">
    <property type="entry name" value="Erythrocyte membrane protein 1, PfEMP1"/>
    <property type="match status" value="1"/>
</dbReference>
<reference evidence="9 10" key="1">
    <citation type="submission" date="2016-09" db="EMBL/GenBank/DDBJ databases">
        <authorList>
            <consortium name="Pathogen Informatics"/>
        </authorList>
    </citation>
    <scope>NUCLEOTIDE SEQUENCE [LARGE SCALE GENOMIC DNA]</scope>
</reference>
<dbReference type="GO" id="GO:0016020">
    <property type="term" value="C:membrane"/>
    <property type="evidence" value="ECO:0007669"/>
    <property type="project" value="InterPro"/>
</dbReference>
<feature type="region of interest" description="Disordered" evidence="1">
    <location>
        <begin position="1960"/>
        <end position="2062"/>
    </location>
</feature>
<protein>
    <submittedName>
        <fullName evidence="9">Erythrocyte membrane protein 1, PfEMP1, putative</fullName>
    </submittedName>
</protein>
<feature type="domain" description="Duffy-binding-like" evidence="2">
    <location>
        <begin position="1823"/>
        <end position="1963"/>
    </location>
</feature>
<dbReference type="VEuPathDB" id="PlasmoDB:PRG01_0404300"/>
<evidence type="ECO:0000259" key="8">
    <source>
        <dbReference type="Pfam" id="PF22672"/>
    </source>
</evidence>
<dbReference type="GO" id="GO:0046789">
    <property type="term" value="F:host cell surface receptor binding"/>
    <property type="evidence" value="ECO:0007669"/>
    <property type="project" value="InterPro"/>
</dbReference>
<dbReference type="InterPro" id="IPR044932">
    <property type="entry name" value="PfEMP1_ATS_sf"/>
</dbReference>
<feature type="compositionally biased region" description="Polar residues" evidence="1">
    <location>
        <begin position="2015"/>
        <end position="2024"/>
    </location>
</feature>
<dbReference type="InterPro" id="IPR029211">
    <property type="entry name" value="PfEMP1_ATS"/>
</dbReference>
<evidence type="ECO:0000259" key="5">
    <source>
        <dbReference type="Pfam" id="PF15447"/>
    </source>
</evidence>
<dbReference type="Pfam" id="PF15447">
    <property type="entry name" value="NTS"/>
    <property type="match status" value="1"/>
</dbReference>
<feature type="region of interest" description="Disordered" evidence="1">
    <location>
        <begin position="1122"/>
        <end position="1145"/>
    </location>
</feature>
<evidence type="ECO:0000256" key="1">
    <source>
        <dbReference type="SAM" id="MobiDB-lite"/>
    </source>
</evidence>
<proteinExistence type="predicted"/>
<dbReference type="Proteomes" id="UP000240500">
    <property type="component" value="Chromosome 4"/>
</dbReference>
<dbReference type="VEuPathDB" id="PlasmoDB:PRCDC_0808200"/>
<feature type="domain" description="PfEMP1 CIDRalpha1" evidence="7">
    <location>
        <begin position="499"/>
        <end position="555"/>
    </location>
</feature>
<feature type="domain" description="Plasmodium falciparum erythrocyte membrane protein-1 N-terminal segment" evidence="5">
    <location>
        <begin position="9"/>
        <end position="42"/>
    </location>
</feature>
<feature type="region of interest" description="Disordered" evidence="1">
    <location>
        <begin position="1444"/>
        <end position="1464"/>
    </location>
</feature>
<evidence type="ECO:0000313" key="9">
    <source>
        <dbReference type="EMBL" id="SOV76111.1"/>
    </source>
</evidence>